<gene>
    <name evidence="2" type="ORF">KZ820_19290</name>
</gene>
<keyword evidence="2" id="KW-0489">Methyltransferase</keyword>
<sequence length="208" mass="22028">MPSRPEGSASGDQPASGFWSDAARFLVEWSRHPYDIAAIAPSGRVLASLITCEIDGASGPVLELGPGTGAFTRALTRRGVAERDLTLVERSPSFAGLLKDRFPSSTVLNIDAADLHLGRRAAAQPFGAVVCGLGLRNMTSREVEGIVRASFTVLRPAGSFFLFTYGGRCSVPNDVLNRLGLVAGKVGSTLRNLPPASVYRLQRVGMTV</sequence>
<keyword evidence="3" id="KW-1185">Reference proteome</keyword>
<name>A0ABS7BTF0_9SPHN</name>
<evidence type="ECO:0000259" key="1">
    <source>
        <dbReference type="Pfam" id="PF13649"/>
    </source>
</evidence>
<dbReference type="Gene3D" id="3.40.50.150">
    <property type="entry name" value="Vaccinia Virus protein VP39"/>
    <property type="match status" value="1"/>
</dbReference>
<dbReference type="EMBL" id="JAHXZN010000011">
    <property type="protein sequence ID" value="MBW6532893.1"/>
    <property type="molecule type" value="Genomic_DNA"/>
</dbReference>
<evidence type="ECO:0000313" key="3">
    <source>
        <dbReference type="Proteomes" id="UP000759103"/>
    </source>
</evidence>
<dbReference type="GO" id="GO:0032259">
    <property type="term" value="P:methylation"/>
    <property type="evidence" value="ECO:0007669"/>
    <property type="project" value="UniProtKB-KW"/>
</dbReference>
<evidence type="ECO:0000313" key="2">
    <source>
        <dbReference type="EMBL" id="MBW6532893.1"/>
    </source>
</evidence>
<keyword evidence="2" id="KW-0808">Transferase</keyword>
<dbReference type="SUPFAM" id="SSF53335">
    <property type="entry name" value="S-adenosyl-L-methionine-dependent methyltransferases"/>
    <property type="match status" value="1"/>
</dbReference>
<feature type="domain" description="Methyltransferase" evidence="1">
    <location>
        <begin position="61"/>
        <end position="158"/>
    </location>
</feature>
<dbReference type="GO" id="GO:0008168">
    <property type="term" value="F:methyltransferase activity"/>
    <property type="evidence" value="ECO:0007669"/>
    <property type="project" value="UniProtKB-KW"/>
</dbReference>
<reference evidence="2 3" key="1">
    <citation type="submission" date="2021-07" db="EMBL/GenBank/DDBJ databases">
        <title>Sphingomonas sp.</title>
        <authorList>
            <person name="Feng G."/>
            <person name="Li J."/>
            <person name="Pan M."/>
        </authorList>
    </citation>
    <scope>NUCLEOTIDE SEQUENCE [LARGE SCALE GENOMIC DNA]</scope>
    <source>
        <strain evidence="2 3">RRHST34</strain>
    </source>
</reference>
<dbReference type="InterPro" id="IPR029063">
    <property type="entry name" value="SAM-dependent_MTases_sf"/>
</dbReference>
<protein>
    <submittedName>
        <fullName evidence="2">Methyltransferase domain-containing protein</fullName>
    </submittedName>
</protein>
<dbReference type="CDD" id="cd02440">
    <property type="entry name" value="AdoMet_MTases"/>
    <property type="match status" value="1"/>
</dbReference>
<dbReference type="Proteomes" id="UP000759103">
    <property type="component" value="Unassembled WGS sequence"/>
</dbReference>
<organism evidence="2 3">
    <name type="scientific">Sphingomonas citri</name>
    <dbReference type="NCBI Taxonomy" id="2862499"/>
    <lineage>
        <taxon>Bacteria</taxon>
        <taxon>Pseudomonadati</taxon>
        <taxon>Pseudomonadota</taxon>
        <taxon>Alphaproteobacteria</taxon>
        <taxon>Sphingomonadales</taxon>
        <taxon>Sphingomonadaceae</taxon>
        <taxon>Sphingomonas</taxon>
    </lineage>
</organism>
<proteinExistence type="predicted"/>
<comment type="caution">
    <text evidence="2">The sequence shown here is derived from an EMBL/GenBank/DDBJ whole genome shotgun (WGS) entry which is preliminary data.</text>
</comment>
<accession>A0ABS7BTF0</accession>
<dbReference type="InterPro" id="IPR041698">
    <property type="entry name" value="Methyltransf_25"/>
</dbReference>
<dbReference type="Pfam" id="PF13649">
    <property type="entry name" value="Methyltransf_25"/>
    <property type="match status" value="1"/>
</dbReference>